<accession>A0ABD5WLN1</accession>
<keyword evidence="4" id="KW-1185">Reference proteome</keyword>
<organism evidence="3 4">
    <name type="scientific">Halorussus caseinilyticus</name>
    <dbReference type="NCBI Taxonomy" id="3034025"/>
    <lineage>
        <taxon>Archaea</taxon>
        <taxon>Methanobacteriati</taxon>
        <taxon>Methanobacteriota</taxon>
        <taxon>Stenosarchaea group</taxon>
        <taxon>Halobacteria</taxon>
        <taxon>Halobacteriales</taxon>
        <taxon>Haladaptataceae</taxon>
        <taxon>Halorussus</taxon>
    </lineage>
</organism>
<protein>
    <submittedName>
        <fullName evidence="3">Uncharacterized protein</fullName>
    </submittedName>
</protein>
<keyword evidence="2" id="KW-1133">Transmembrane helix</keyword>
<evidence type="ECO:0000256" key="2">
    <source>
        <dbReference type="SAM" id="Phobius"/>
    </source>
</evidence>
<sequence length="107" mass="11551">MGEFRQAIDLLTVLLPFGVVLVAFFVRGVGTPRKWQDLAGDFLLFSGIGGVAELGFPTVGTGLMVASLGFYFWTDKRLADEGSSGPTHPKDASYEDGGQSYPWDDES</sequence>
<dbReference type="EMBL" id="JBHSZH010000005">
    <property type="protein sequence ID" value="MFC7079581.1"/>
    <property type="molecule type" value="Genomic_DNA"/>
</dbReference>
<evidence type="ECO:0000313" key="3">
    <source>
        <dbReference type="EMBL" id="MFC7079581.1"/>
    </source>
</evidence>
<dbReference type="RefSeq" id="WP_276279348.1">
    <property type="nucleotide sequence ID" value="NZ_CP119809.1"/>
</dbReference>
<dbReference type="Proteomes" id="UP001596407">
    <property type="component" value="Unassembled WGS sequence"/>
</dbReference>
<evidence type="ECO:0000313" key="4">
    <source>
        <dbReference type="Proteomes" id="UP001596407"/>
    </source>
</evidence>
<evidence type="ECO:0000256" key="1">
    <source>
        <dbReference type="SAM" id="MobiDB-lite"/>
    </source>
</evidence>
<comment type="caution">
    <text evidence="3">The sequence shown here is derived from an EMBL/GenBank/DDBJ whole genome shotgun (WGS) entry which is preliminary data.</text>
</comment>
<feature type="transmembrane region" description="Helical" evidence="2">
    <location>
        <begin position="42"/>
        <end position="73"/>
    </location>
</feature>
<feature type="transmembrane region" description="Helical" evidence="2">
    <location>
        <begin position="7"/>
        <end position="30"/>
    </location>
</feature>
<keyword evidence="2" id="KW-0472">Membrane</keyword>
<gene>
    <name evidence="3" type="ORF">ACFQJ6_04930</name>
</gene>
<dbReference type="GeneID" id="79303912"/>
<feature type="region of interest" description="Disordered" evidence="1">
    <location>
        <begin position="80"/>
        <end position="107"/>
    </location>
</feature>
<dbReference type="AlphaFoldDB" id="A0ABD5WLN1"/>
<reference evidence="3 4" key="1">
    <citation type="journal article" date="2019" name="Int. J. Syst. Evol. Microbiol.">
        <title>The Global Catalogue of Microorganisms (GCM) 10K type strain sequencing project: providing services to taxonomists for standard genome sequencing and annotation.</title>
        <authorList>
            <consortium name="The Broad Institute Genomics Platform"/>
            <consortium name="The Broad Institute Genome Sequencing Center for Infectious Disease"/>
            <person name="Wu L."/>
            <person name="Ma J."/>
        </authorList>
    </citation>
    <scope>NUCLEOTIDE SEQUENCE [LARGE SCALE GENOMIC DNA]</scope>
    <source>
        <strain evidence="3 4">DT72</strain>
    </source>
</reference>
<name>A0ABD5WLN1_9EURY</name>
<proteinExistence type="predicted"/>
<keyword evidence="2" id="KW-0812">Transmembrane</keyword>